<dbReference type="EMBL" id="MDSU01000018">
    <property type="protein sequence ID" value="OSS42083.1"/>
    <property type="molecule type" value="Genomic_DNA"/>
</dbReference>
<proteinExistence type="predicted"/>
<accession>A0A1X4XX24</accession>
<keyword evidence="1" id="KW-0472">Membrane</keyword>
<sequence length="59" mass="6899">MSARKIFILILVLLLVLIGYKIYTHLSYQYKVKKALELLKNQPVIDIYSPVKPIVVRKI</sequence>
<keyword evidence="1" id="KW-0812">Transmembrane</keyword>
<dbReference type="OrthoDB" id="9920933at2"/>
<comment type="caution">
    <text evidence="2">The sequence shown here is derived from an EMBL/GenBank/DDBJ whole genome shotgun (WGS) entry which is preliminary data.</text>
</comment>
<name>A0A1X4XX24_9BACT</name>
<evidence type="ECO:0000313" key="2">
    <source>
        <dbReference type="EMBL" id="OSS42083.1"/>
    </source>
</evidence>
<dbReference type="RefSeq" id="WP_086034342.1">
    <property type="nucleotide sequence ID" value="NZ_MDSU01000018.1"/>
</dbReference>
<evidence type="ECO:0000256" key="1">
    <source>
        <dbReference type="SAM" id="Phobius"/>
    </source>
</evidence>
<organism evidence="2 3">
    <name type="scientific">Desulfurella amilsii</name>
    <dbReference type="NCBI Taxonomy" id="1562698"/>
    <lineage>
        <taxon>Bacteria</taxon>
        <taxon>Pseudomonadati</taxon>
        <taxon>Campylobacterota</taxon>
        <taxon>Desulfurellia</taxon>
        <taxon>Desulfurellales</taxon>
        <taxon>Desulfurellaceae</taxon>
        <taxon>Desulfurella</taxon>
    </lineage>
</organism>
<keyword evidence="1" id="KW-1133">Transmembrane helix</keyword>
<gene>
    <name evidence="2" type="ORF">DESAMIL20_1636</name>
</gene>
<protein>
    <submittedName>
        <fullName evidence="2">Uncharacterized protein</fullName>
    </submittedName>
</protein>
<evidence type="ECO:0000313" key="3">
    <source>
        <dbReference type="Proteomes" id="UP000194141"/>
    </source>
</evidence>
<keyword evidence="3" id="KW-1185">Reference proteome</keyword>
<dbReference type="AlphaFoldDB" id="A0A1X4XX24"/>
<dbReference type="Proteomes" id="UP000194141">
    <property type="component" value="Unassembled WGS sequence"/>
</dbReference>
<feature type="transmembrane region" description="Helical" evidence="1">
    <location>
        <begin position="6"/>
        <end position="23"/>
    </location>
</feature>
<reference evidence="2 3" key="1">
    <citation type="journal article" date="2017" name="Front. Microbiol.">
        <title>Genome Sequence of Desulfurella amilsii Strain TR1 and Comparative Genomics of Desulfurellaceae Family.</title>
        <authorList>
            <person name="Florentino A.P."/>
            <person name="Stams A.J."/>
            <person name="Sanchez-Andrea I."/>
        </authorList>
    </citation>
    <scope>NUCLEOTIDE SEQUENCE [LARGE SCALE GENOMIC DNA]</scope>
    <source>
        <strain evidence="2 3">TR1</strain>
    </source>
</reference>